<comment type="caution">
    <text evidence="2">The sequence shown here is derived from an EMBL/GenBank/DDBJ whole genome shotgun (WGS) entry which is preliminary data.</text>
</comment>
<keyword evidence="3" id="KW-1185">Reference proteome</keyword>
<evidence type="ECO:0000313" key="2">
    <source>
        <dbReference type="EMBL" id="MET8438830.1"/>
    </source>
</evidence>
<proteinExistence type="predicted"/>
<dbReference type="InterPro" id="IPR032710">
    <property type="entry name" value="NTF2-like_dom_sf"/>
</dbReference>
<accession>A0ABV2ULW9</accession>
<feature type="domain" description="SnoaL-like" evidence="1">
    <location>
        <begin position="5"/>
        <end position="129"/>
    </location>
</feature>
<evidence type="ECO:0000313" key="3">
    <source>
        <dbReference type="Proteomes" id="UP001550044"/>
    </source>
</evidence>
<organism evidence="2 3">
    <name type="scientific">Streptomyces sp. 900116325</name>
    <dbReference type="NCBI Taxonomy" id="3154295"/>
    <lineage>
        <taxon>Bacteria</taxon>
        <taxon>Bacillati</taxon>
        <taxon>Actinomycetota</taxon>
        <taxon>Actinomycetes</taxon>
        <taxon>Kitasatosporales</taxon>
        <taxon>Streptomycetaceae</taxon>
        <taxon>Streptomyces</taxon>
    </lineage>
</organism>
<dbReference type="Proteomes" id="UP001550044">
    <property type="component" value="Unassembled WGS sequence"/>
</dbReference>
<name>A0ABV2ULW9_9ACTN</name>
<dbReference type="RefSeq" id="WP_356713240.1">
    <property type="nucleotide sequence ID" value="NZ_JBEXIP010000073.1"/>
</dbReference>
<dbReference type="Pfam" id="PF13577">
    <property type="entry name" value="SnoaL_4"/>
    <property type="match status" value="1"/>
</dbReference>
<sequence>MSEYQRLSDVEEIKKLKARYCRFVDTRNWYGLRSLFTDDARSTLGGDDQSVDDFISLAREWLGDATSVHSVSMPEIEITGLGTASGIWGMEDIVIFPVHAGEAPKGIHGWGHYLEEYRKMNGHWLIHRMDLHRLRLDPLEGGFPGA</sequence>
<protein>
    <submittedName>
        <fullName evidence="2">Nuclear transport factor 2 family protein</fullName>
    </submittedName>
</protein>
<gene>
    <name evidence="2" type="ORF">ABZV61_40415</name>
</gene>
<dbReference type="Gene3D" id="3.10.450.50">
    <property type="match status" value="1"/>
</dbReference>
<dbReference type="EMBL" id="JBEXIP010000073">
    <property type="protein sequence ID" value="MET8438830.1"/>
    <property type="molecule type" value="Genomic_DNA"/>
</dbReference>
<dbReference type="InterPro" id="IPR037401">
    <property type="entry name" value="SnoaL-like"/>
</dbReference>
<reference evidence="2 3" key="1">
    <citation type="submission" date="2024-06" db="EMBL/GenBank/DDBJ databases">
        <title>The Natural Products Discovery Center: Release of the First 8490 Sequenced Strains for Exploring Actinobacteria Biosynthetic Diversity.</title>
        <authorList>
            <person name="Kalkreuter E."/>
            <person name="Kautsar S.A."/>
            <person name="Yang D."/>
            <person name="Bader C.D."/>
            <person name="Teijaro C.N."/>
            <person name="Fluegel L."/>
            <person name="Davis C.M."/>
            <person name="Simpson J.R."/>
            <person name="Lauterbach L."/>
            <person name="Steele A.D."/>
            <person name="Gui C."/>
            <person name="Meng S."/>
            <person name="Li G."/>
            <person name="Viehrig K."/>
            <person name="Ye F."/>
            <person name="Su P."/>
            <person name="Kiefer A.F."/>
            <person name="Nichols A."/>
            <person name="Cepeda A.J."/>
            <person name="Yan W."/>
            <person name="Fan B."/>
            <person name="Jiang Y."/>
            <person name="Adhikari A."/>
            <person name="Zheng C.-J."/>
            <person name="Schuster L."/>
            <person name="Cowan T.M."/>
            <person name="Smanski M.J."/>
            <person name="Chevrette M.G."/>
            <person name="De Carvalho L.P.S."/>
            <person name="Shen B."/>
        </authorList>
    </citation>
    <scope>NUCLEOTIDE SEQUENCE [LARGE SCALE GENOMIC DNA]</scope>
    <source>
        <strain evidence="2 3">NPDC005137</strain>
    </source>
</reference>
<dbReference type="SUPFAM" id="SSF54427">
    <property type="entry name" value="NTF2-like"/>
    <property type="match status" value="1"/>
</dbReference>
<evidence type="ECO:0000259" key="1">
    <source>
        <dbReference type="Pfam" id="PF13577"/>
    </source>
</evidence>